<sequence>MATNRQKKPSSNVAADKPDISSADALSFQGLVSTRPESEAAPDRLCAAVASTPKYNPDFVFGHSTPGSTAGNPNKICPADLLFSNGQLLPQAIQSDSNQSQVPSHVGSKDSLPTTYSSSSNSSRRSSANELGFSKATNKPNSDVRKQANNNRYNGNRSFSQKIFKSLAAPCRGCHAVEPSRSMKVQTLQKQSLKSH</sequence>
<keyword evidence="3" id="KW-1185">Reference proteome</keyword>
<feature type="compositionally biased region" description="Polar residues" evidence="1">
    <location>
        <begin position="94"/>
        <end position="103"/>
    </location>
</feature>
<organism evidence="2 3">
    <name type="scientific">Actinidia rufa</name>
    <dbReference type="NCBI Taxonomy" id="165716"/>
    <lineage>
        <taxon>Eukaryota</taxon>
        <taxon>Viridiplantae</taxon>
        <taxon>Streptophyta</taxon>
        <taxon>Embryophyta</taxon>
        <taxon>Tracheophyta</taxon>
        <taxon>Spermatophyta</taxon>
        <taxon>Magnoliopsida</taxon>
        <taxon>eudicotyledons</taxon>
        <taxon>Gunneridae</taxon>
        <taxon>Pentapetalae</taxon>
        <taxon>asterids</taxon>
        <taxon>Ericales</taxon>
        <taxon>Actinidiaceae</taxon>
        <taxon>Actinidia</taxon>
    </lineage>
</organism>
<evidence type="ECO:0000313" key="2">
    <source>
        <dbReference type="EMBL" id="GFZ06195.1"/>
    </source>
</evidence>
<evidence type="ECO:0000256" key="1">
    <source>
        <dbReference type="SAM" id="MobiDB-lite"/>
    </source>
</evidence>
<feature type="compositionally biased region" description="Low complexity" evidence="1">
    <location>
        <begin position="117"/>
        <end position="126"/>
    </location>
</feature>
<name>A0A7J0G5X5_9ERIC</name>
<dbReference type="AlphaFoldDB" id="A0A7J0G5X5"/>
<reference evidence="2 3" key="1">
    <citation type="submission" date="2019-07" db="EMBL/GenBank/DDBJ databases">
        <title>De Novo Assembly of kiwifruit Actinidia rufa.</title>
        <authorList>
            <person name="Sugita-Konishi S."/>
            <person name="Sato K."/>
            <person name="Mori E."/>
            <person name="Abe Y."/>
            <person name="Kisaki G."/>
            <person name="Hamano K."/>
            <person name="Suezawa K."/>
            <person name="Otani M."/>
            <person name="Fukuda T."/>
            <person name="Manabe T."/>
            <person name="Gomi K."/>
            <person name="Tabuchi M."/>
            <person name="Akimitsu K."/>
            <person name="Kataoka I."/>
        </authorList>
    </citation>
    <scope>NUCLEOTIDE SEQUENCE [LARGE SCALE GENOMIC DNA]</scope>
    <source>
        <strain evidence="3">cv. Fuchu</strain>
    </source>
</reference>
<proteinExistence type="predicted"/>
<accession>A0A7J0G5X5</accession>
<dbReference type="OrthoDB" id="913503at2759"/>
<feature type="region of interest" description="Disordered" evidence="1">
    <location>
        <begin position="94"/>
        <end position="157"/>
    </location>
</feature>
<protein>
    <submittedName>
        <fullName evidence="2">Uncharacterized protein</fullName>
    </submittedName>
</protein>
<dbReference type="EMBL" id="BJWL01000018">
    <property type="protein sequence ID" value="GFZ06195.1"/>
    <property type="molecule type" value="Genomic_DNA"/>
</dbReference>
<feature type="compositionally biased region" description="Polar residues" evidence="1">
    <location>
        <begin position="135"/>
        <end position="157"/>
    </location>
</feature>
<comment type="caution">
    <text evidence="2">The sequence shown here is derived from an EMBL/GenBank/DDBJ whole genome shotgun (WGS) entry which is preliminary data.</text>
</comment>
<feature type="region of interest" description="Disordered" evidence="1">
    <location>
        <begin position="1"/>
        <end position="20"/>
    </location>
</feature>
<dbReference type="Proteomes" id="UP000585474">
    <property type="component" value="Unassembled WGS sequence"/>
</dbReference>
<evidence type="ECO:0000313" key="3">
    <source>
        <dbReference type="Proteomes" id="UP000585474"/>
    </source>
</evidence>
<gene>
    <name evidence="2" type="ORF">Acr_18g0003650</name>
</gene>